<evidence type="ECO:0000313" key="3">
    <source>
        <dbReference type="Proteomes" id="UP000078200"/>
    </source>
</evidence>
<dbReference type="AlphaFoldDB" id="A0A1A9VXZ7"/>
<proteinExistence type="predicted"/>
<dbReference type="Gene3D" id="1.20.5.1200">
    <property type="entry name" value="Alpha-tocopherol transfer"/>
    <property type="match status" value="1"/>
</dbReference>
<dbReference type="Proteomes" id="UP000078200">
    <property type="component" value="Unassembled WGS sequence"/>
</dbReference>
<reference evidence="2" key="1">
    <citation type="submission" date="2020-05" db="UniProtKB">
        <authorList>
            <consortium name="EnsemblMetazoa"/>
        </authorList>
    </citation>
    <scope>IDENTIFICATION</scope>
    <source>
        <strain evidence="2">TTRI</strain>
    </source>
</reference>
<keyword evidence="3" id="KW-1185">Reference proteome</keyword>
<dbReference type="EnsemblMetazoa" id="GAUT051260-RA">
    <property type="protein sequence ID" value="GAUT051260-PA"/>
    <property type="gene ID" value="GAUT051260"/>
</dbReference>
<organism evidence="2 3">
    <name type="scientific">Glossina austeni</name>
    <name type="common">Savannah tsetse fly</name>
    <dbReference type="NCBI Taxonomy" id="7395"/>
    <lineage>
        <taxon>Eukaryota</taxon>
        <taxon>Metazoa</taxon>
        <taxon>Ecdysozoa</taxon>
        <taxon>Arthropoda</taxon>
        <taxon>Hexapoda</taxon>
        <taxon>Insecta</taxon>
        <taxon>Pterygota</taxon>
        <taxon>Neoptera</taxon>
        <taxon>Endopterygota</taxon>
        <taxon>Diptera</taxon>
        <taxon>Brachycera</taxon>
        <taxon>Muscomorpha</taxon>
        <taxon>Hippoboscoidea</taxon>
        <taxon>Glossinidae</taxon>
        <taxon>Glossina</taxon>
    </lineage>
</organism>
<dbReference type="VEuPathDB" id="VectorBase:GAUT051260"/>
<keyword evidence="1" id="KW-0732">Signal</keyword>
<feature type="chain" id="PRO_5008399768" evidence="1">
    <location>
        <begin position="20"/>
        <end position="104"/>
    </location>
</feature>
<evidence type="ECO:0000313" key="2">
    <source>
        <dbReference type="EnsemblMetazoa" id="GAUT051260-PA"/>
    </source>
</evidence>
<name>A0A1A9VXZ7_GLOAU</name>
<sequence length="104" mass="12369">MKSFCIFVLSMLQIRLLNEDLQRKANEELNEGPSRKHALRILFHNVFHTFSQYGPLEYLLKANRGENGSFAEIIDEWVKRLDKYRGYFNRSTQCGKDEKLRIED</sequence>
<accession>A0A1A9VXZ7</accession>
<protein>
    <submittedName>
        <fullName evidence="2">Uncharacterized protein</fullName>
    </submittedName>
</protein>
<evidence type="ECO:0000256" key="1">
    <source>
        <dbReference type="SAM" id="SignalP"/>
    </source>
</evidence>
<feature type="signal peptide" evidence="1">
    <location>
        <begin position="1"/>
        <end position="19"/>
    </location>
</feature>